<dbReference type="NCBIfam" id="NF000755">
    <property type="entry name" value="PRK00046.1"/>
    <property type="match status" value="1"/>
</dbReference>
<evidence type="ECO:0000256" key="17">
    <source>
        <dbReference type="ARBA" id="ARBA00023316"/>
    </source>
</evidence>
<evidence type="ECO:0000256" key="13">
    <source>
        <dbReference type="ARBA" id="ARBA00022960"/>
    </source>
</evidence>
<evidence type="ECO:0000259" key="21">
    <source>
        <dbReference type="PROSITE" id="PS51387"/>
    </source>
</evidence>
<dbReference type="Pfam" id="PF01565">
    <property type="entry name" value="FAD_binding_4"/>
    <property type="match status" value="1"/>
</dbReference>
<keyword evidence="14 20" id="KW-0573">Peptidoglycan synthesis</keyword>
<evidence type="ECO:0000256" key="14">
    <source>
        <dbReference type="ARBA" id="ARBA00022984"/>
    </source>
</evidence>
<comment type="caution">
    <text evidence="22">The sequence shown here is derived from an EMBL/GenBank/DDBJ whole genome shotgun (WGS) entry which is preliminary data.</text>
</comment>
<evidence type="ECO:0000313" key="23">
    <source>
        <dbReference type="Proteomes" id="UP001169760"/>
    </source>
</evidence>
<evidence type="ECO:0000256" key="18">
    <source>
        <dbReference type="ARBA" id="ARBA00031026"/>
    </source>
</evidence>
<evidence type="ECO:0000313" key="22">
    <source>
        <dbReference type="EMBL" id="MDO6421128.1"/>
    </source>
</evidence>
<accession>A0AAW7X0G7</accession>
<dbReference type="HAMAP" id="MF_00037">
    <property type="entry name" value="MurB"/>
    <property type="match status" value="1"/>
</dbReference>
<dbReference type="Gene3D" id="3.90.78.10">
    <property type="entry name" value="UDP-N-acetylenolpyruvoylglucosamine reductase, C-terminal domain"/>
    <property type="match status" value="1"/>
</dbReference>
<dbReference type="AlphaFoldDB" id="A0AAW7X0G7"/>
<evidence type="ECO:0000256" key="20">
    <source>
        <dbReference type="HAMAP-Rule" id="MF_00037"/>
    </source>
</evidence>
<reference evidence="22" key="1">
    <citation type="submission" date="2023-07" db="EMBL/GenBank/DDBJ databases">
        <title>Genome content predicts the carbon catabolic preferences of heterotrophic bacteria.</title>
        <authorList>
            <person name="Gralka M."/>
        </authorList>
    </citation>
    <scope>NUCLEOTIDE SEQUENCE</scope>
    <source>
        <strain evidence="22">I3M17_2</strain>
    </source>
</reference>
<evidence type="ECO:0000256" key="6">
    <source>
        <dbReference type="ARBA" id="ARBA00012518"/>
    </source>
</evidence>
<keyword evidence="12 20" id="KW-0521">NADP</keyword>
<feature type="active site" description="Proton donor" evidence="20">
    <location>
        <position position="246"/>
    </location>
</feature>
<dbReference type="PANTHER" id="PTHR21071:SF4">
    <property type="entry name" value="UDP-N-ACETYLENOLPYRUVOYLGLUCOSAMINE REDUCTASE"/>
    <property type="match status" value="1"/>
</dbReference>
<dbReference type="GO" id="GO:0009252">
    <property type="term" value="P:peptidoglycan biosynthetic process"/>
    <property type="evidence" value="ECO:0007669"/>
    <property type="project" value="UniProtKB-UniRule"/>
</dbReference>
<dbReference type="Pfam" id="PF02873">
    <property type="entry name" value="MurB_C"/>
    <property type="match status" value="1"/>
</dbReference>
<dbReference type="InterPro" id="IPR016166">
    <property type="entry name" value="FAD-bd_PCMH"/>
</dbReference>
<dbReference type="Gene3D" id="3.30.465.10">
    <property type="match status" value="1"/>
</dbReference>
<dbReference type="EMBL" id="JAUOPB010000001">
    <property type="protein sequence ID" value="MDO6421128.1"/>
    <property type="molecule type" value="Genomic_DNA"/>
</dbReference>
<evidence type="ECO:0000256" key="11">
    <source>
        <dbReference type="ARBA" id="ARBA00022827"/>
    </source>
</evidence>
<organism evidence="22 23">
    <name type="scientific">Saccharophagus degradans</name>
    <dbReference type="NCBI Taxonomy" id="86304"/>
    <lineage>
        <taxon>Bacteria</taxon>
        <taxon>Pseudomonadati</taxon>
        <taxon>Pseudomonadota</taxon>
        <taxon>Gammaproteobacteria</taxon>
        <taxon>Cellvibrionales</taxon>
        <taxon>Cellvibrionaceae</taxon>
        <taxon>Saccharophagus</taxon>
    </lineage>
</organism>
<dbReference type="EC" id="1.3.1.98" evidence="6 20"/>
<dbReference type="GO" id="GO:0071555">
    <property type="term" value="P:cell wall organization"/>
    <property type="evidence" value="ECO:0007669"/>
    <property type="project" value="UniProtKB-KW"/>
</dbReference>
<keyword evidence="13 20" id="KW-0133">Cell shape</keyword>
<dbReference type="GO" id="GO:0008762">
    <property type="term" value="F:UDP-N-acetylmuramate dehydrogenase activity"/>
    <property type="evidence" value="ECO:0007669"/>
    <property type="project" value="UniProtKB-UniRule"/>
</dbReference>
<comment type="pathway">
    <text evidence="4 20">Cell wall biogenesis; peptidoglycan biosynthesis.</text>
</comment>
<dbReference type="Gene3D" id="3.30.43.10">
    <property type="entry name" value="Uridine Diphospho-n-acetylenolpyruvylglucosamine Reductase, domain 2"/>
    <property type="match status" value="1"/>
</dbReference>
<keyword evidence="10 20" id="KW-0285">Flavoprotein</keyword>
<evidence type="ECO:0000256" key="4">
    <source>
        <dbReference type="ARBA" id="ARBA00004752"/>
    </source>
</evidence>
<name>A0AAW7X0G7_9GAMM</name>
<evidence type="ECO:0000256" key="5">
    <source>
        <dbReference type="ARBA" id="ARBA00010485"/>
    </source>
</evidence>
<evidence type="ECO:0000256" key="9">
    <source>
        <dbReference type="ARBA" id="ARBA00022618"/>
    </source>
</evidence>
<dbReference type="InterPro" id="IPR011601">
    <property type="entry name" value="MurB_C"/>
</dbReference>
<dbReference type="NCBIfam" id="TIGR00179">
    <property type="entry name" value="murB"/>
    <property type="match status" value="1"/>
</dbReference>
<dbReference type="RefSeq" id="WP_303490352.1">
    <property type="nucleotide sequence ID" value="NZ_JAUOPB010000001.1"/>
</dbReference>
<keyword evidence="16 20" id="KW-0131">Cell cycle</keyword>
<dbReference type="Proteomes" id="UP001169760">
    <property type="component" value="Unassembled WGS sequence"/>
</dbReference>
<keyword evidence="8 20" id="KW-0963">Cytoplasm</keyword>
<keyword evidence="15 20" id="KW-0560">Oxidoreductase</keyword>
<protein>
    <recommendedName>
        <fullName evidence="7 20">UDP-N-acetylenolpyruvoylglucosamine reductase</fullName>
        <ecNumber evidence="6 20">1.3.1.98</ecNumber>
    </recommendedName>
    <alternativeName>
        <fullName evidence="18 20">UDP-N-acetylmuramate dehydrogenase</fullName>
    </alternativeName>
</protein>
<evidence type="ECO:0000256" key="16">
    <source>
        <dbReference type="ARBA" id="ARBA00023306"/>
    </source>
</evidence>
<dbReference type="PROSITE" id="PS51387">
    <property type="entry name" value="FAD_PCMH"/>
    <property type="match status" value="1"/>
</dbReference>
<dbReference type="InterPro" id="IPR036635">
    <property type="entry name" value="MurB_C_sf"/>
</dbReference>
<evidence type="ECO:0000256" key="3">
    <source>
        <dbReference type="ARBA" id="ARBA00004496"/>
    </source>
</evidence>
<keyword evidence="11 20" id="KW-0274">FAD</keyword>
<proteinExistence type="inferred from homology"/>
<comment type="similarity">
    <text evidence="5 20">Belongs to the MurB family.</text>
</comment>
<comment type="catalytic activity">
    <reaction evidence="19 20">
        <text>UDP-N-acetyl-alpha-D-muramate + NADP(+) = UDP-N-acetyl-3-O-(1-carboxyvinyl)-alpha-D-glucosamine + NADPH + H(+)</text>
        <dbReference type="Rhea" id="RHEA:12248"/>
        <dbReference type="ChEBI" id="CHEBI:15378"/>
        <dbReference type="ChEBI" id="CHEBI:57783"/>
        <dbReference type="ChEBI" id="CHEBI:58349"/>
        <dbReference type="ChEBI" id="CHEBI:68483"/>
        <dbReference type="ChEBI" id="CHEBI:70757"/>
        <dbReference type="EC" id="1.3.1.98"/>
    </reaction>
</comment>
<feature type="active site" evidence="20">
    <location>
        <position position="342"/>
    </location>
</feature>
<dbReference type="InterPro" id="IPR006094">
    <property type="entry name" value="Oxid_FAD_bind_N"/>
</dbReference>
<evidence type="ECO:0000256" key="7">
    <source>
        <dbReference type="ARBA" id="ARBA00015188"/>
    </source>
</evidence>
<dbReference type="SUPFAM" id="SSF56176">
    <property type="entry name" value="FAD-binding/transporter-associated domain-like"/>
    <property type="match status" value="1"/>
</dbReference>
<dbReference type="InterPro" id="IPR016167">
    <property type="entry name" value="FAD-bd_PCMH_sub1"/>
</dbReference>
<dbReference type="InterPro" id="IPR003170">
    <property type="entry name" value="MurB"/>
</dbReference>
<feature type="domain" description="FAD-binding PCMH-type" evidence="21">
    <location>
        <begin position="16"/>
        <end position="188"/>
    </location>
</feature>
<comment type="function">
    <text evidence="2 20">Cell wall formation.</text>
</comment>
<evidence type="ECO:0000256" key="12">
    <source>
        <dbReference type="ARBA" id="ARBA00022857"/>
    </source>
</evidence>
<evidence type="ECO:0000256" key="8">
    <source>
        <dbReference type="ARBA" id="ARBA00022490"/>
    </source>
</evidence>
<feature type="active site" evidence="20">
    <location>
        <position position="164"/>
    </location>
</feature>
<dbReference type="GO" id="GO:0008360">
    <property type="term" value="P:regulation of cell shape"/>
    <property type="evidence" value="ECO:0007669"/>
    <property type="project" value="UniProtKB-KW"/>
</dbReference>
<sequence>MHIQEQVNIQPFVTLAVPAVAKFYCEIHSQQDLLEALRWAQAKGERVVVLGGGSNVLPDEFINALVLHIKLLGKEVLQNTDAQAEVQFGAGEVWHELVMWALSNGFYGVENLALIPGTVGAAPIQNIGAYGVELERCFKCLTAINRDTLQEKIFTKAECDFGYRDSVFKKIAKDKYIITQVTLVFNKTISAALDYPALLSTVEQLWRHSRGPFKPELITPLDVANAVIYLRQSKLPDPQQLPNVGSFFKNPVVANAKVEELKQRWPDIVVFNVDENTKKIPAGWLIDKLGWKGKEVNGVTVHKQQALVLTNPNKLSTACVLATASAIQASVLQHSGIALEIEPQCIG</sequence>
<evidence type="ECO:0000256" key="15">
    <source>
        <dbReference type="ARBA" id="ARBA00023002"/>
    </source>
</evidence>
<evidence type="ECO:0000256" key="2">
    <source>
        <dbReference type="ARBA" id="ARBA00003921"/>
    </source>
</evidence>
<comment type="cofactor">
    <cofactor evidence="1 20">
        <name>FAD</name>
        <dbReference type="ChEBI" id="CHEBI:57692"/>
    </cofactor>
</comment>
<dbReference type="GO" id="GO:0005829">
    <property type="term" value="C:cytosol"/>
    <property type="evidence" value="ECO:0007669"/>
    <property type="project" value="TreeGrafter"/>
</dbReference>
<dbReference type="InterPro" id="IPR016169">
    <property type="entry name" value="FAD-bd_PCMH_sub2"/>
</dbReference>
<gene>
    <name evidence="20 22" type="primary">murB</name>
    <name evidence="22" type="ORF">Q4521_01435</name>
</gene>
<evidence type="ECO:0000256" key="19">
    <source>
        <dbReference type="ARBA" id="ARBA00048914"/>
    </source>
</evidence>
<evidence type="ECO:0000256" key="10">
    <source>
        <dbReference type="ARBA" id="ARBA00022630"/>
    </source>
</evidence>
<keyword evidence="9 20" id="KW-0132">Cell division</keyword>
<dbReference type="PANTHER" id="PTHR21071">
    <property type="entry name" value="UDP-N-ACETYLENOLPYRUVOYLGLUCOSAMINE REDUCTASE"/>
    <property type="match status" value="1"/>
</dbReference>
<dbReference type="GO" id="GO:0071949">
    <property type="term" value="F:FAD binding"/>
    <property type="evidence" value="ECO:0007669"/>
    <property type="project" value="InterPro"/>
</dbReference>
<evidence type="ECO:0000256" key="1">
    <source>
        <dbReference type="ARBA" id="ARBA00001974"/>
    </source>
</evidence>
<dbReference type="GO" id="GO:0051301">
    <property type="term" value="P:cell division"/>
    <property type="evidence" value="ECO:0007669"/>
    <property type="project" value="UniProtKB-KW"/>
</dbReference>
<keyword evidence="17 20" id="KW-0961">Cell wall biogenesis/degradation</keyword>
<comment type="subcellular location">
    <subcellularLocation>
        <location evidence="3 20">Cytoplasm</location>
    </subcellularLocation>
</comment>
<dbReference type="SUPFAM" id="SSF56194">
    <property type="entry name" value="Uridine diphospho-N-Acetylenolpyruvylglucosamine reductase, MurB, C-terminal domain"/>
    <property type="match status" value="1"/>
</dbReference>
<dbReference type="InterPro" id="IPR036318">
    <property type="entry name" value="FAD-bd_PCMH-like_sf"/>
</dbReference>